<evidence type="ECO:0000313" key="13">
    <source>
        <dbReference type="Proteomes" id="UP000000602"/>
    </source>
</evidence>
<comment type="pathway">
    <text evidence="2 10">Amino-acid biosynthesis; L-tryptophan biosynthesis; L-tryptophan from chorismate: step 3/5.</text>
</comment>
<evidence type="ECO:0000256" key="10">
    <source>
        <dbReference type="HAMAP-Rule" id="MF_00135"/>
    </source>
</evidence>
<dbReference type="EMBL" id="CR522870">
    <property type="protein sequence ID" value="CAG36352.1"/>
    <property type="molecule type" value="Genomic_DNA"/>
</dbReference>
<dbReference type="CDD" id="cd00405">
    <property type="entry name" value="PRAI"/>
    <property type="match status" value="1"/>
</dbReference>
<reference evidence="13" key="1">
    <citation type="journal article" date="2004" name="Environ. Microbiol.">
        <title>The genome of Desulfotalea psychrophila, a sulfate-reducing bacterium from permanently cold Arctic sediments.</title>
        <authorList>
            <person name="Rabus R."/>
            <person name="Ruepp A."/>
            <person name="Frickey T."/>
            <person name="Rattei T."/>
            <person name="Fartmann B."/>
            <person name="Stark M."/>
            <person name="Bauer M."/>
            <person name="Zibat A."/>
            <person name="Lombardot T."/>
            <person name="Becker I."/>
            <person name="Amann J."/>
            <person name="Gellner K."/>
            <person name="Teeling H."/>
            <person name="Leuschner W.D."/>
            <person name="Gloeckner F.-O."/>
            <person name="Lupas A.N."/>
            <person name="Amann R."/>
            <person name="Klenk H.-P."/>
        </authorList>
    </citation>
    <scope>NUCLEOTIDE SEQUENCE [LARGE SCALE GENOMIC DNA]</scope>
    <source>
        <strain evidence="13">DSM 12343 / LSv54</strain>
    </source>
</reference>
<dbReference type="eggNOG" id="COG0135">
    <property type="taxonomic scope" value="Bacteria"/>
</dbReference>
<proteinExistence type="inferred from homology"/>
<dbReference type="EC" id="5.3.1.24" evidence="4 10"/>
<evidence type="ECO:0000256" key="9">
    <source>
        <dbReference type="ARBA" id="ARBA00023235"/>
    </source>
</evidence>
<evidence type="ECO:0000256" key="5">
    <source>
        <dbReference type="ARBA" id="ARBA00022272"/>
    </source>
</evidence>
<evidence type="ECO:0000256" key="4">
    <source>
        <dbReference type="ARBA" id="ARBA00012572"/>
    </source>
</evidence>
<dbReference type="Pfam" id="PF00697">
    <property type="entry name" value="PRAI"/>
    <property type="match status" value="1"/>
</dbReference>
<dbReference type="Gene3D" id="3.20.20.70">
    <property type="entry name" value="Aldolase class I"/>
    <property type="match status" value="1"/>
</dbReference>
<gene>
    <name evidence="10" type="primary">trpF</name>
    <name evidence="12" type="ordered locus">DP1623</name>
</gene>
<keyword evidence="6 10" id="KW-0028">Amino-acid biosynthesis</keyword>
<evidence type="ECO:0000256" key="8">
    <source>
        <dbReference type="ARBA" id="ARBA00023141"/>
    </source>
</evidence>
<dbReference type="PANTHER" id="PTHR42894">
    <property type="entry name" value="N-(5'-PHOSPHORIBOSYL)ANTHRANILATE ISOMERASE"/>
    <property type="match status" value="1"/>
</dbReference>
<dbReference type="SUPFAM" id="SSF51366">
    <property type="entry name" value="Ribulose-phoshate binding barrel"/>
    <property type="match status" value="1"/>
</dbReference>
<evidence type="ECO:0000313" key="12">
    <source>
        <dbReference type="EMBL" id="CAG36352.1"/>
    </source>
</evidence>
<dbReference type="FunFam" id="3.20.20.70:FF:000075">
    <property type="entry name" value="Tryptophan biosynthesis protein TRP1"/>
    <property type="match status" value="1"/>
</dbReference>
<evidence type="ECO:0000256" key="1">
    <source>
        <dbReference type="ARBA" id="ARBA00001164"/>
    </source>
</evidence>
<dbReference type="InterPro" id="IPR044643">
    <property type="entry name" value="TrpF_fam"/>
</dbReference>
<evidence type="ECO:0000256" key="3">
    <source>
        <dbReference type="ARBA" id="ARBA00007571"/>
    </source>
</evidence>
<dbReference type="STRING" id="177439.DP1623"/>
<dbReference type="Proteomes" id="UP000000602">
    <property type="component" value="Chromosome"/>
</dbReference>
<name>Q6AMS3_DESPS</name>
<sequence>MMGERMQARIRVKFCGTTSVEGALAAVAAGADALGFIFAPGSKRYIDPYVAREIIARLPPFVDRVGVFVDEDVQRVVAIARLCSLSYVQLHGTENPDYCRQLRTDENFCAGIIKAFRVSESSEAGDIQPYESLVDAYLLDTYRQGMAGGTGKVFDWGLIEGLRLARPLILAGGLDAGNIAAAIAQVVPYAVDLNSGVEISPGIKDPAKVEAIMAQIRG</sequence>
<dbReference type="KEGG" id="dps:DP1623"/>
<comment type="similarity">
    <text evidence="3 10">Belongs to the TrpF family.</text>
</comment>
<dbReference type="UniPathway" id="UPA00035">
    <property type="reaction ID" value="UER00042"/>
</dbReference>
<dbReference type="AlphaFoldDB" id="Q6AMS3"/>
<keyword evidence="8 10" id="KW-0057">Aromatic amino acid biosynthesis</keyword>
<evidence type="ECO:0000256" key="6">
    <source>
        <dbReference type="ARBA" id="ARBA00022605"/>
    </source>
</evidence>
<dbReference type="GO" id="GO:0004640">
    <property type="term" value="F:phosphoribosylanthranilate isomerase activity"/>
    <property type="evidence" value="ECO:0007669"/>
    <property type="project" value="UniProtKB-UniRule"/>
</dbReference>
<keyword evidence="9 10" id="KW-0413">Isomerase</keyword>
<dbReference type="InterPro" id="IPR013785">
    <property type="entry name" value="Aldolase_TIM"/>
</dbReference>
<dbReference type="NCBIfam" id="NF002298">
    <property type="entry name" value="PRK01222.1-4"/>
    <property type="match status" value="1"/>
</dbReference>
<keyword evidence="13" id="KW-1185">Reference proteome</keyword>
<evidence type="ECO:0000256" key="2">
    <source>
        <dbReference type="ARBA" id="ARBA00004664"/>
    </source>
</evidence>
<evidence type="ECO:0000259" key="11">
    <source>
        <dbReference type="Pfam" id="PF00697"/>
    </source>
</evidence>
<organism evidence="12 13">
    <name type="scientific">Desulfotalea psychrophila (strain LSv54 / DSM 12343)</name>
    <dbReference type="NCBI Taxonomy" id="177439"/>
    <lineage>
        <taxon>Bacteria</taxon>
        <taxon>Pseudomonadati</taxon>
        <taxon>Thermodesulfobacteriota</taxon>
        <taxon>Desulfobulbia</taxon>
        <taxon>Desulfobulbales</taxon>
        <taxon>Desulfocapsaceae</taxon>
        <taxon>Desulfotalea</taxon>
    </lineage>
</organism>
<dbReference type="HAMAP" id="MF_00135">
    <property type="entry name" value="PRAI"/>
    <property type="match status" value="1"/>
</dbReference>
<dbReference type="GO" id="GO:0000162">
    <property type="term" value="P:L-tryptophan biosynthetic process"/>
    <property type="evidence" value="ECO:0007669"/>
    <property type="project" value="UniProtKB-UniRule"/>
</dbReference>
<dbReference type="HOGENOM" id="CLU_076364_2_0_7"/>
<dbReference type="PANTHER" id="PTHR42894:SF1">
    <property type="entry name" value="N-(5'-PHOSPHORIBOSYL)ANTHRANILATE ISOMERASE"/>
    <property type="match status" value="1"/>
</dbReference>
<evidence type="ECO:0000256" key="7">
    <source>
        <dbReference type="ARBA" id="ARBA00022822"/>
    </source>
</evidence>
<dbReference type="InterPro" id="IPR001240">
    <property type="entry name" value="PRAI_dom"/>
</dbReference>
<comment type="catalytic activity">
    <reaction evidence="1 10">
        <text>N-(5-phospho-beta-D-ribosyl)anthranilate = 1-(2-carboxyphenylamino)-1-deoxy-D-ribulose 5-phosphate</text>
        <dbReference type="Rhea" id="RHEA:21540"/>
        <dbReference type="ChEBI" id="CHEBI:18277"/>
        <dbReference type="ChEBI" id="CHEBI:58613"/>
        <dbReference type="EC" id="5.3.1.24"/>
    </reaction>
</comment>
<protein>
    <recommendedName>
        <fullName evidence="5 10">N-(5'-phosphoribosyl)anthranilate isomerase</fullName>
        <shortName evidence="10">PRAI</shortName>
        <ecNumber evidence="4 10">5.3.1.24</ecNumber>
    </recommendedName>
</protein>
<accession>Q6AMS3</accession>
<dbReference type="InterPro" id="IPR011060">
    <property type="entry name" value="RibuloseP-bd_barrel"/>
</dbReference>
<keyword evidence="7 10" id="KW-0822">Tryptophan biosynthesis</keyword>
<feature type="domain" description="N-(5'phosphoribosyl) anthranilate isomerase (PRAI)" evidence="11">
    <location>
        <begin position="13"/>
        <end position="213"/>
    </location>
</feature>